<dbReference type="InterPro" id="IPR011055">
    <property type="entry name" value="Dup_hybrid_motif"/>
</dbReference>
<evidence type="ECO:0000313" key="4">
    <source>
        <dbReference type="Proteomes" id="UP000191901"/>
    </source>
</evidence>
<dbReference type="PANTHER" id="PTHR21666:SF270">
    <property type="entry name" value="MUREIN HYDROLASE ACTIVATOR ENVC"/>
    <property type="match status" value="1"/>
</dbReference>
<name>A0A1Z3HT26_9CYAN</name>
<protein>
    <submittedName>
        <fullName evidence="3">Lipoprotein NlpD/LppB</fullName>
    </submittedName>
</protein>
<dbReference type="InterPro" id="IPR016047">
    <property type="entry name" value="M23ase_b-sheet_dom"/>
</dbReference>
<feature type="domain" description="LysM" evidence="2">
    <location>
        <begin position="60"/>
        <end position="104"/>
    </location>
</feature>
<feature type="compositionally biased region" description="Polar residues" evidence="1">
    <location>
        <begin position="352"/>
        <end position="366"/>
    </location>
</feature>
<sequence>MRQSAAVLGLALSVGASGTLMPRSTEALAATLPAEYSAAALGTSAPDATASSPTLSQQAVYHTVEAGESLWHIAHLHQVDVKALKQANSMAPDHTLQVGQVLRVPVEAASPEAAAVESPVHLAVQLPDSAASSSVKLSVGGSVEAAPVESASAPTTATIAMAEAEAATASSDASMPAGQQTMASLVSRQQSATKPAEAPGGAAAEPAAVDQAGTLTSDSTVEAHPEERSGSSEVAAYRVQAGDTLSHIASKQGVSKDMLARANGLSDPDKIVVGDTLHLPESETLPARSAAAPPEASQPRSAEIAAIPASQLTIDAAVPAPGSTAQLGQSHSRQAPGHLVSPVTAAVEEGTLEQTTGPETPSQLPRSVTLSTDSSSTDASVANLLAEVRSLQQSDTKEVIAAHPGQQVTEQSATEPSTAGSNHAVIEEKDVVSSPSERPLGVAERELLAAAPLGSEIYAPINRSSVGRQVSPDMPLLPGPEEYLPEAPNRFDGYTWPARGTLTSGYGWRWGRMHRGIDVAGPVGTPIVAAADGTVERAGWNSGGYGNLVDIRHPDGSMTRYAHNSRLLVRTGQQVRQGQQIAEMGSTGRSTGPHLHFEIHLPGQGTVNPIAHLPSR</sequence>
<reference evidence="3 4" key="1">
    <citation type="journal article" date="2016" name="Biochim. Biophys. Acta">
        <title>Characterization of red-shifted phycobilisomes isolated from the chlorophyll f-containing cyanobacterium Halomicronema hongdechloris.</title>
        <authorList>
            <person name="Li Y."/>
            <person name="Lin Y."/>
            <person name="Garvey C.J."/>
            <person name="Birch D."/>
            <person name="Corkery R.W."/>
            <person name="Loughlin P.C."/>
            <person name="Scheer H."/>
            <person name="Willows R.D."/>
            <person name="Chen M."/>
        </authorList>
    </citation>
    <scope>NUCLEOTIDE SEQUENCE [LARGE SCALE GENOMIC DNA]</scope>
    <source>
        <strain evidence="3 4">C2206</strain>
    </source>
</reference>
<dbReference type="PROSITE" id="PS51782">
    <property type="entry name" value="LYSM"/>
    <property type="match status" value="2"/>
</dbReference>
<dbReference type="SUPFAM" id="SSF54106">
    <property type="entry name" value="LysM domain"/>
    <property type="match status" value="2"/>
</dbReference>
<dbReference type="Pfam" id="PF01476">
    <property type="entry name" value="LysM"/>
    <property type="match status" value="2"/>
</dbReference>
<dbReference type="Gene3D" id="2.70.70.10">
    <property type="entry name" value="Glucose Permease (Domain IIA)"/>
    <property type="match status" value="1"/>
</dbReference>
<feature type="compositionally biased region" description="Polar residues" evidence="1">
    <location>
        <begin position="177"/>
        <end position="193"/>
    </location>
</feature>
<dbReference type="GO" id="GO:0004222">
    <property type="term" value="F:metalloendopeptidase activity"/>
    <property type="evidence" value="ECO:0007669"/>
    <property type="project" value="TreeGrafter"/>
</dbReference>
<dbReference type="PANTHER" id="PTHR21666">
    <property type="entry name" value="PEPTIDASE-RELATED"/>
    <property type="match status" value="1"/>
</dbReference>
<feature type="compositionally biased region" description="Low complexity" evidence="1">
    <location>
        <begin position="195"/>
        <end position="208"/>
    </location>
</feature>
<accession>A0A1Z3HT26</accession>
<dbReference type="EMBL" id="CP021983">
    <property type="protein sequence ID" value="ASC73402.1"/>
    <property type="molecule type" value="Genomic_DNA"/>
</dbReference>
<feature type="domain" description="LysM" evidence="2">
    <location>
        <begin position="235"/>
        <end position="279"/>
    </location>
</feature>
<organism evidence="3 4">
    <name type="scientific">Halomicronema hongdechloris C2206</name>
    <dbReference type="NCBI Taxonomy" id="1641165"/>
    <lineage>
        <taxon>Bacteria</taxon>
        <taxon>Bacillati</taxon>
        <taxon>Cyanobacteriota</taxon>
        <taxon>Cyanophyceae</taxon>
        <taxon>Nodosilineales</taxon>
        <taxon>Nodosilineaceae</taxon>
        <taxon>Halomicronema</taxon>
    </lineage>
</organism>
<dbReference type="Proteomes" id="UP000191901">
    <property type="component" value="Chromosome"/>
</dbReference>
<dbReference type="InterPro" id="IPR036779">
    <property type="entry name" value="LysM_dom_sf"/>
</dbReference>
<dbReference type="InterPro" id="IPR018392">
    <property type="entry name" value="LysM"/>
</dbReference>
<dbReference type="Pfam" id="PF01551">
    <property type="entry name" value="Peptidase_M23"/>
    <property type="match status" value="1"/>
</dbReference>
<keyword evidence="3" id="KW-0449">Lipoprotein</keyword>
<feature type="compositionally biased region" description="Polar residues" evidence="1">
    <location>
        <begin position="406"/>
        <end position="421"/>
    </location>
</feature>
<evidence type="ECO:0000313" key="3">
    <source>
        <dbReference type="EMBL" id="ASC73402.1"/>
    </source>
</evidence>
<dbReference type="Gene3D" id="3.10.350.10">
    <property type="entry name" value="LysM domain"/>
    <property type="match status" value="2"/>
</dbReference>
<gene>
    <name evidence="3" type="ORF">XM38_043680</name>
</gene>
<dbReference type="CDD" id="cd12797">
    <property type="entry name" value="M23_peptidase"/>
    <property type="match status" value="1"/>
</dbReference>
<dbReference type="CDD" id="cd00118">
    <property type="entry name" value="LysM"/>
    <property type="match status" value="2"/>
</dbReference>
<proteinExistence type="predicted"/>
<feature type="region of interest" description="Disordered" evidence="1">
    <location>
        <begin position="352"/>
        <end position="375"/>
    </location>
</feature>
<dbReference type="InterPro" id="IPR050570">
    <property type="entry name" value="Cell_wall_metabolism_enzyme"/>
</dbReference>
<feature type="region of interest" description="Disordered" evidence="1">
    <location>
        <begin position="282"/>
        <end position="301"/>
    </location>
</feature>
<dbReference type="KEGG" id="hhg:XM38_043680"/>
<dbReference type="SUPFAM" id="SSF51261">
    <property type="entry name" value="Duplicated hybrid motif"/>
    <property type="match status" value="1"/>
</dbReference>
<feature type="compositionally biased region" description="Low complexity" evidence="1">
    <location>
        <begin position="286"/>
        <end position="301"/>
    </location>
</feature>
<evidence type="ECO:0000256" key="1">
    <source>
        <dbReference type="SAM" id="MobiDB-lite"/>
    </source>
</evidence>
<feature type="region of interest" description="Disordered" evidence="1">
    <location>
        <begin position="170"/>
        <end position="208"/>
    </location>
</feature>
<feature type="region of interest" description="Disordered" evidence="1">
    <location>
        <begin position="402"/>
        <end position="421"/>
    </location>
</feature>
<dbReference type="SMART" id="SM00257">
    <property type="entry name" value="LysM"/>
    <property type="match status" value="2"/>
</dbReference>
<keyword evidence="4" id="KW-1185">Reference proteome</keyword>
<evidence type="ECO:0000259" key="2">
    <source>
        <dbReference type="PROSITE" id="PS51782"/>
    </source>
</evidence>
<dbReference type="AlphaFoldDB" id="A0A1Z3HT26"/>